<name>A0ABV4WZG1_9CYAN</name>
<gene>
    <name evidence="4" type="ORF">ACE1CC_00750</name>
</gene>
<keyword evidence="5" id="KW-1185">Reference proteome</keyword>
<reference evidence="4 5" key="1">
    <citation type="submission" date="2024-09" db="EMBL/GenBank/DDBJ databases">
        <title>Floridaenema gen nov. (Aerosakkonemataceae, Aerosakkonematales ord. nov., Cyanobacteria) from benthic tropical and subtropical fresh waters, with the description of four new species.</title>
        <authorList>
            <person name="Moretto J.A."/>
            <person name="Berthold D.E."/>
            <person name="Lefler F.W."/>
            <person name="Huang I.-S."/>
            <person name="Laughinghouse H. IV."/>
        </authorList>
    </citation>
    <scope>NUCLEOTIDE SEQUENCE [LARGE SCALE GENOMIC DNA]</scope>
    <source>
        <strain evidence="4 5">BLCC-F46</strain>
    </source>
</reference>
<comment type="similarity">
    <text evidence="1">Belongs to the myoviridae tail sheath protein family.</text>
</comment>
<dbReference type="PANTHER" id="PTHR35861">
    <property type="match status" value="1"/>
</dbReference>
<dbReference type="Pfam" id="PF04984">
    <property type="entry name" value="Phage_sheath_1"/>
    <property type="match status" value="1"/>
</dbReference>
<sequence>MPTVYKTPGVYKEEFFLQPQAILPTGIPAFIGFADAIAALKNLPQGVQLPESLSSSLKGSINYDHDKKLLVFQGVMSTAAREELLALSSDKAFKQAIILLFQNAQNTVVTLHRKQEFTNHFQSRLQSYLTEAITGFFENGGTHCYVVRAAANQNPEVALKNALKAIELLNDSDLVAIPDAMTLTEQDAIIRVQQEVLKHCAKLGDRIAILDAWPSKIGDIKIQRERLAANQQESVNGVFYYPWIKNTENYPQPDNPNRIEKGRFVPPCGHIAGVISRSDRTRGVFKAPANEEIFDALDLEVAIDNSTQGELNPLGINCLRAFPGRGIRIWGARTLSSDENWRYINVRRIFLTLARWIDRNMFWVTFEPNTEQLWVRIERELSSYLEQLWRAGALLGQTRKQAFYVKCDAETNSPESREKGEVLTEIGLAPSSPAEFIIVRIIQRSGIVESG</sequence>
<comment type="caution">
    <text evidence="4">The sequence shown here is derived from an EMBL/GenBank/DDBJ whole genome shotgun (WGS) entry which is preliminary data.</text>
</comment>
<evidence type="ECO:0000259" key="2">
    <source>
        <dbReference type="Pfam" id="PF04984"/>
    </source>
</evidence>
<feature type="domain" description="Tail sheath protein C-terminal" evidence="3">
    <location>
        <begin position="336"/>
        <end position="442"/>
    </location>
</feature>
<dbReference type="Pfam" id="PF17482">
    <property type="entry name" value="Phage_sheath_1C"/>
    <property type="match status" value="1"/>
</dbReference>
<dbReference type="InterPro" id="IPR035089">
    <property type="entry name" value="Phage_sheath_subtilisin"/>
</dbReference>
<proteinExistence type="inferred from homology"/>
<protein>
    <submittedName>
        <fullName evidence="4">Phage tail sheath family protein</fullName>
    </submittedName>
</protein>
<evidence type="ECO:0000256" key="1">
    <source>
        <dbReference type="ARBA" id="ARBA00008005"/>
    </source>
</evidence>
<dbReference type="InterPro" id="IPR020287">
    <property type="entry name" value="Tail_sheath_C"/>
</dbReference>
<evidence type="ECO:0000313" key="4">
    <source>
        <dbReference type="EMBL" id="MFB2875398.1"/>
    </source>
</evidence>
<dbReference type="RefSeq" id="WP_413268564.1">
    <property type="nucleotide sequence ID" value="NZ_JBHFNQ010000007.1"/>
</dbReference>
<evidence type="ECO:0000259" key="3">
    <source>
        <dbReference type="Pfam" id="PF17482"/>
    </source>
</evidence>
<dbReference type="PANTHER" id="PTHR35861:SF1">
    <property type="entry name" value="PHAGE TAIL SHEATH PROTEIN"/>
    <property type="match status" value="1"/>
</dbReference>
<dbReference type="Gene3D" id="3.40.50.11780">
    <property type="match status" value="1"/>
</dbReference>
<organism evidence="4 5">
    <name type="scientific">Floridaenema aerugineum BLCC-F46</name>
    <dbReference type="NCBI Taxonomy" id="3153654"/>
    <lineage>
        <taxon>Bacteria</taxon>
        <taxon>Bacillati</taxon>
        <taxon>Cyanobacteriota</taxon>
        <taxon>Cyanophyceae</taxon>
        <taxon>Oscillatoriophycideae</taxon>
        <taxon>Aerosakkonematales</taxon>
        <taxon>Aerosakkonemataceae</taxon>
        <taxon>Floridanema</taxon>
        <taxon>Floridanema aerugineum</taxon>
    </lineage>
</organism>
<dbReference type="EMBL" id="JBHFNQ010000007">
    <property type="protein sequence ID" value="MFB2875398.1"/>
    <property type="molecule type" value="Genomic_DNA"/>
</dbReference>
<accession>A0ABV4WZG1</accession>
<evidence type="ECO:0000313" key="5">
    <source>
        <dbReference type="Proteomes" id="UP001576774"/>
    </source>
</evidence>
<dbReference type="Proteomes" id="UP001576774">
    <property type="component" value="Unassembled WGS sequence"/>
</dbReference>
<dbReference type="InterPro" id="IPR052042">
    <property type="entry name" value="Tail_sheath_structural"/>
</dbReference>
<feature type="domain" description="Tail sheath protein subtilisin-like" evidence="2">
    <location>
        <begin position="191"/>
        <end position="335"/>
    </location>
</feature>